<comment type="caution">
    <text evidence="1">The sequence shown here is derived from an EMBL/GenBank/DDBJ whole genome shotgun (WGS) entry which is preliminary data.</text>
</comment>
<sequence length="703" mass="78292">MRADIICRVAATLLAVCFVATARADVCFTASIQRINSGSNLTRDCYPRAWVRAEDLRPGREVRGEARLKVEGDACEGVVAKWQVGLRKRERAIFKFHTDHPAPSSAANITLPERPVMKHDNDDDDGSQEDEPQDDDFVPGDIFSSHRSRSSRKYEKYERKMEEYSESIVVLPFDVRIATNVVFSSHWPEAQVSAKSLWVSRSAVRDVFDTVLDLPLSGTEEDTYHDESASTYLRPFRVNVPATNFPYTASTRSGIMASVGDEDISSVEEVFEYYFLLTYKDGTVLDVPAGMTAFVPASTEEQYERANTLPSVVRPVHLEVPKTDGDRSFIVLNKETPDCVGVQADNGLVSDWKVSVELPHDGILVAGTTPLLNVTIEQLGNSTEVPVQVSLHVKPCKRDTWAATYAFDEQHKAPTTTCDDGITMRPRMTFFRSYGIGDSREESVLMTRQGQNYGEAPEVGPAAMRRHMMGQPQDHGTAHVADGFLRKGTVQMNITIPDHIAFTYNQTLQSVENRLYVRIQTAFSCEMVKPLPSGGARAELLDDDLWSPRWHVRTTPSPDKQARKFGRVTGNVTVVILPPPESIWNASSLLIDYKDPAAKAIVISSIDAPALQQDDYPHVNTLIVESEQDRQLSKFDVYKRLPTCKDYKTHGHCRSGLGDELAGEVWARYQWRKAQDTASAVEKEASPSALTAGDTASMQVVLH</sequence>
<protein>
    <submittedName>
        <fullName evidence="1">Uncharacterized protein</fullName>
    </submittedName>
</protein>
<proteinExistence type="predicted"/>
<keyword evidence="2" id="KW-1185">Reference proteome</keyword>
<dbReference type="Proteomes" id="UP001243375">
    <property type="component" value="Unassembled WGS sequence"/>
</dbReference>
<name>A0ACC2WPI4_9TREE</name>
<evidence type="ECO:0000313" key="1">
    <source>
        <dbReference type="EMBL" id="KAJ9112736.1"/>
    </source>
</evidence>
<gene>
    <name evidence="1" type="ORF">QFC22_006238</name>
</gene>
<reference evidence="1" key="1">
    <citation type="submission" date="2023-04" db="EMBL/GenBank/DDBJ databases">
        <title>Draft Genome sequencing of Naganishia species isolated from polar environments using Oxford Nanopore Technology.</title>
        <authorList>
            <person name="Leo P."/>
            <person name="Venkateswaran K."/>
        </authorList>
    </citation>
    <scope>NUCLEOTIDE SEQUENCE</scope>
    <source>
        <strain evidence="1">MNA-CCFEE 5425</strain>
    </source>
</reference>
<dbReference type="EMBL" id="JASBWU010000024">
    <property type="protein sequence ID" value="KAJ9112736.1"/>
    <property type="molecule type" value="Genomic_DNA"/>
</dbReference>
<accession>A0ACC2WPI4</accession>
<evidence type="ECO:0000313" key="2">
    <source>
        <dbReference type="Proteomes" id="UP001243375"/>
    </source>
</evidence>
<organism evidence="1 2">
    <name type="scientific">Naganishia vaughanmartiniae</name>
    <dbReference type="NCBI Taxonomy" id="1424756"/>
    <lineage>
        <taxon>Eukaryota</taxon>
        <taxon>Fungi</taxon>
        <taxon>Dikarya</taxon>
        <taxon>Basidiomycota</taxon>
        <taxon>Agaricomycotina</taxon>
        <taxon>Tremellomycetes</taxon>
        <taxon>Filobasidiales</taxon>
        <taxon>Filobasidiaceae</taxon>
        <taxon>Naganishia</taxon>
    </lineage>
</organism>